<gene>
    <name evidence="1" type="ORF">L596_008366</name>
</gene>
<dbReference type="AlphaFoldDB" id="A0A4U5PCJ1"/>
<organism evidence="1 2">
    <name type="scientific">Steinernema carpocapsae</name>
    <name type="common">Entomopathogenic nematode</name>
    <dbReference type="NCBI Taxonomy" id="34508"/>
    <lineage>
        <taxon>Eukaryota</taxon>
        <taxon>Metazoa</taxon>
        <taxon>Ecdysozoa</taxon>
        <taxon>Nematoda</taxon>
        <taxon>Chromadorea</taxon>
        <taxon>Rhabditida</taxon>
        <taxon>Tylenchina</taxon>
        <taxon>Panagrolaimomorpha</taxon>
        <taxon>Strongyloidoidea</taxon>
        <taxon>Steinernematidae</taxon>
        <taxon>Steinernema</taxon>
    </lineage>
</organism>
<evidence type="ECO:0000313" key="1">
    <source>
        <dbReference type="EMBL" id="TKR94016.1"/>
    </source>
</evidence>
<protein>
    <submittedName>
        <fullName evidence="1">Uncharacterized protein</fullName>
    </submittedName>
</protein>
<reference evidence="1 2" key="2">
    <citation type="journal article" date="2019" name="G3 (Bethesda)">
        <title>Hybrid Assembly of the Genome of the Entomopathogenic Nematode Steinernema carpocapsae Identifies the X-Chromosome.</title>
        <authorList>
            <person name="Serra L."/>
            <person name="Macchietto M."/>
            <person name="Macias-Munoz A."/>
            <person name="McGill C.J."/>
            <person name="Rodriguez I.M."/>
            <person name="Rodriguez B."/>
            <person name="Murad R."/>
            <person name="Mortazavi A."/>
        </authorList>
    </citation>
    <scope>NUCLEOTIDE SEQUENCE [LARGE SCALE GENOMIC DNA]</scope>
    <source>
        <strain evidence="1 2">ALL</strain>
    </source>
</reference>
<dbReference type="EMBL" id="AZBU02000002">
    <property type="protein sequence ID" value="TKR94016.1"/>
    <property type="molecule type" value="Genomic_DNA"/>
</dbReference>
<name>A0A4U5PCJ1_STECR</name>
<accession>A0A4U5PCJ1</accession>
<sequence>MQATEPICCERVNNSSGCPCGYRKEDERCIALVSFKSDSLEDEIKKKGNKLCEGGGKLAGGNLSQSDIDFITKSHQADIRVLDLKKVNNDFFVRISTGEPEEISEFLAAKIIEMENGKSIFDGKPISFGPSIIENKSMQEVFVFCEARIGNEWWKS</sequence>
<evidence type="ECO:0000313" key="2">
    <source>
        <dbReference type="Proteomes" id="UP000298663"/>
    </source>
</evidence>
<proteinExistence type="predicted"/>
<keyword evidence="2" id="KW-1185">Reference proteome</keyword>
<reference evidence="1 2" key="1">
    <citation type="journal article" date="2015" name="Genome Biol.">
        <title>Comparative genomics of Steinernema reveals deeply conserved gene regulatory networks.</title>
        <authorList>
            <person name="Dillman A.R."/>
            <person name="Macchietto M."/>
            <person name="Porter C.F."/>
            <person name="Rogers A."/>
            <person name="Williams B."/>
            <person name="Antoshechkin I."/>
            <person name="Lee M.M."/>
            <person name="Goodwin Z."/>
            <person name="Lu X."/>
            <person name="Lewis E.E."/>
            <person name="Goodrich-Blair H."/>
            <person name="Stock S.P."/>
            <person name="Adams B.J."/>
            <person name="Sternberg P.W."/>
            <person name="Mortazavi A."/>
        </authorList>
    </citation>
    <scope>NUCLEOTIDE SEQUENCE [LARGE SCALE GENOMIC DNA]</scope>
    <source>
        <strain evidence="1 2">ALL</strain>
    </source>
</reference>
<dbReference type="Proteomes" id="UP000298663">
    <property type="component" value="Unassembled WGS sequence"/>
</dbReference>
<comment type="caution">
    <text evidence="1">The sequence shown here is derived from an EMBL/GenBank/DDBJ whole genome shotgun (WGS) entry which is preliminary data.</text>
</comment>